<dbReference type="SUPFAM" id="SSF53335">
    <property type="entry name" value="S-adenosyl-L-methionine-dependent methyltransferases"/>
    <property type="match status" value="1"/>
</dbReference>
<dbReference type="PIRSF" id="PIRSF017393">
    <property type="entry name" value="MTase_SAV2177"/>
    <property type="match status" value="1"/>
</dbReference>
<dbReference type="Gene3D" id="3.40.50.150">
    <property type="entry name" value="Vaccinia Virus protein VP39"/>
    <property type="match status" value="1"/>
</dbReference>
<dbReference type="OrthoDB" id="4073278at2"/>
<name>A0A2T0K0T0_9ACTN</name>
<protein>
    <submittedName>
        <fullName evidence="2">S-adenosyl methyltransferase</fullName>
    </submittedName>
</protein>
<dbReference type="GO" id="GO:0008168">
    <property type="term" value="F:methyltransferase activity"/>
    <property type="evidence" value="ECO:0007669"/>
    <property type="project" value="UniProtKB-KW"/>
</dbReference>
<dbReference type="Proteomes" id="UP000239415">
    <property type="component" value="Unassembled WGS sequence"/>
</dbReference>
<dbReference type="AlphaFoldDB" id="A0A2T0K0T0"/>
<gene>
    <name evidence="2" type="ORF">CLV67_120206</name>
</gene>
<organism evidence="2 3">
    <name type="scientific">Actinoplanes italicus</name>
    <dbReference type="NCBI Taxonomy" id="113567"/>
    <lineage>
        <taxon>Bacteria</taxon>
        <taxon>Bacillati</taxon>
        <taxon>Actinomycetota</taxon>
        <taxon>Actinomycetes</taxon>
        <taxon>Micromonosporales</taxon>
        <taxon>Micromonosporaceae</taxon>
        <taxon>Actinoplanes</taxon>
    </lineage>
</organism>
<dbReference type="EMBL" id="PVMZ01000020">
    <property type="protein sequence ID" value="PRX16391.1"/>
    <property type="molecule type" value="Genomic_DNA"/>
</dbReference>
<reference evidence="2 3" key="1">
    <citation type="submission" date="2018-03" db="EMBL/GenBank/DDBJ databases">
        <title>Genomic Encyclopedia of Archaeal and Bacterial Type Strains, Phase II (KMG-II): from individual species to whole genera.</title>
        <authorList>
            <person name="Goeker M."/>
        </authorList>
    </citation>
    <scope>NUCLEOTIDE SEQUENCE [LARGE SCALE GENOMIC DNA]</scope>
    <source>
        <strain evidence="2 3">DSM 43146</strain>
    </source>
</reference>
<comment type="caution">
    <text evidence="2">The sequence shown here is derived from an EMBL/GenBank/DDBJ whole genome shotgun (WGS) entry which is preliminary data.</text>
</comment>
<accession>A0A2T0K0T0</accession>
<dbReference type="Pfam" id="PF04672">
    <property type="entry name" value="Methyltransf_19"/>
    <property type="match status" value="1"/>
</dbReference>
<dbReference type="InterPro" id="IPR029063">
    <property type="entry name" value="SAM-dependent_MTases_sf"/>
</dbReference>
<proteinExistence type="predicted"/>
<keyword evidence="3" id="KW-1185">Reference proteome</keyword>
<dbReference type="InterPro" id="IPR006764">
    <property type="entry name" value="SAM_dep_MeTrfase_SAV2177_type"/>
</dbReference>
<sequence length="273" mass="29601">MRLEDSGNGREVSTAHPPIDPNRPSAARIYDAYLGGTHNFDADRVVAARAVELLPETPQIARANRAFLRRAVRYATGRGIRQFLDLGSGIPTEHNVHEVAQELAPDARVVYVDLDPTAVLYGRHLLGEDPRTAVVHGDLQHPAAILAEPEVRNLLDLTRPVAVLMVAVLHFLPDGPAMDSALAAYRDAAAPGSVLAVSHLTSSGDPAQMERVTDLYNRAGTPLVPRDAAQVARFFEGWRLVEPGLVFGPQWRPDGEPVSEPARYLTLAGVGER</sequence>
<evidence type="ECO:0000256" key="1">
    <source>
        <dbReference type="SAM" id="MobiDB-lite"/>
    </source>
</evidence>
<evidence type="ECO:0000313" key="3">
    <source>
        <dbReference type="Proteomes" id="UP000239415"/>
    </source>
</evidence>
<keyword evidence="2" id="KW-0489">Methyltransferase</keyword>
<keyword evidence="2" id="KW-0808">Transferase</keyword>
<feature type="region of interest" description="Disordered" evidence="1">
    <location>
        <begin position="1"/>
        <end position="23"/>
    </location>
</feature>
<evidence type="ECO:0000313" key="2">
    <source>
        <dbReference type="EMBL" id="PRX16391.1"/>
    </source>
</evidence>
<dbReference type="GO" id="GO:0032259">
    <property type="term" value="P:methylation"/>
    <property type="evidence" value="ECO:0007669"/>
    <property type="project" value="UniProtKB-KW"/>
</dbReference>